<evidence type="ECO:0000313" key="2">
    <source>
        <dbReference type="EMBL" id="TKR22128.1"/>
    </source>
</evidence>
<protein>
    <submittedName>
        <fullName evidence="2">Uncharacterized protein</fullName>
    </submittedName>
</protein>
<evidence type="ECO:0000313" key="3">
    <source>
        <dbReference type="Proteomes" id="UP000308121"/>
    </source>
</evidence>
<feature type="transmembrane region" description="Helical" evidence="1">
    <location>
        <begin position="112"/>
        <end position="132"/>
    </location>
</feature>
<feature type="transmembrane region" description="Helical" evidence="1">
    <location>
        <begin position="69"/>
        <end position="92"/>
    </location>
</feature>
<dbReference type="AlphaFoldDB" id="A0A7Z8NPE8"/>
<name>A0A7Z8NPE8_9CELL</name>
<keyword evidence="1" id="KW-1133">Transmembrane helix</keyword>
<keyword evidence="1" id="KW-0812">Transmembrane</keyword>
<feature type="non-terminal residue" evidence="2">
    <location>
        <position position="134"/>
    </location>
</feature>
<gene>
    <name evidence="2" type="ORF">FA014_18090</name>
</gene>
<comment type="caution">
    <text evidence="2">The sequence shown here is derived from an EMBL/GenBank/DDBJ whole genome shotgun (WGS) entry which is preliminary data.</text>
</comment>
<dbReference type="EMBL" id="SZYE01000246">
    <property type="protein sequence ID" value="TKR22128.1"/>
    <property type="molecule type" value="Genomic_DNA"/>
</dbReference>
<accession>A0A7Z8NPE8</accession>
<dbReference type="Proteomes" id="UP000308121">
    <property type="component" value="Unassembled WGS sequence"/>
</dbReference>
<sequence length="134" mass="13236">MPPRRPARWPRLDDRGVALVYLGVGLLLLGLGVTSTAPPAEGPAADALHAGLLVVGCAALAAKRRHPLAVLLVTSAAFAGTLPLGGSIGLLLVLVDALYTAGVQLPARGRRWLVAAAVALTGAAGVAGAVLAGG</sequence>
<organism evidence="2 3">
    <name type="scientific">Cellulomonas hominis</name>
    <dbReference type="NCBI Taxonomy" id="156981"/>
    <lineage>
        <taxon>Bacteria</taxon>
        <taxon>Bacillati</taxon>
        <taxon>Actinomycetota</taxon>
        <taxon>Actinomycetes</taxon>
        <taxon>Micrococcales</taxon>
        <taxon>Cellulomonadaceae</taxon>
        <taxon>Cellulomonas</taxon>
    </lineage>
</organism>
<reference evidence="2 3" key="1">
    <citation type="submission" date="2019-05" db="EMBL/GenBank/DDBJ databases">
        <title>Genome sequence of Cellulomonas hominis strain CS1.</title>
        <authorList>
            <person name="Belmont J."/>
            <person name="Maclea K.S."/>
        </authorList>
    </citation>
    <scope>NUCLEOTIDE SEQUENCE [LARGE SCALE GENOMIC DNA]</scope>
    <source>
        <strain evidence="2 3">CS1</strain>
    </source>
</reference>
<evidence type="ECO:0000256" key="1">
    <source>
        <dbReference type="SAM" id="Phobius"/>
    </source>
</evidence>
<keyword evidence="1" id="KW-0472">Membrane</keyword>
<proteinExistence type="predicted"/>
<feature type="transmembrane region" description="Helical" evidence="1">
    <location>
        <begin position="12"/>
        <end position="32"/>
    </location>
</feature>
<feature type="transmembrane region" description="Helical" evidence="1">
    <location>
        <begin position="44"/>
        <end position="62"/>
    </location>
</feature>